<dbReference type="AlphaFoldDB" id="A0AAN6JRK3"/>
<proteinExistence type="predicted"/>
<feature type="compositionally biased region" description="Basic and acidic residues" evidence="1">
    <location>
        <begin position="77"/>
        <end position="87"/>
    </location>
</feature>
<feature type="compositionally biased region" description="Polar residues" evidence="1">
    <location>
        <begin position="192"/>
        <end position="208"/>
    </location>
</feature>
<evidence type="ECO:0000256" key="1">
    <source>
        <dbReference type="SAM" id="MobiDB-lite"/>
    </source>
</evidence>
<dbReference type="SUPFAM" id="SSF47923">
    <property type="entry name" value="Ypt/Rab-GAP domain of gyp1p"/>
    <property type="match status" value="2"/>
</dbReference>
<protein>
    <recommendedName>
        <fullName evidence="2">Rab-GAP TBC domain-containing protein</fullName>
    </recommendedName>
</protein>
<evidence type="ECO:0000313" key="4">
    <source>
        <dbReference type="Proteomes" id="UP001176517"/>
    </source>
</evidence>
<dbReference type="EMBL" id="JAPDMZ010000222">
    <property type="protein sequence ID" value="KAK0545641.1"/>
    <property type="molecule type" value="Genomic_DNA"/>
</dbReference>
<evidence type="ECO:0000313" key="3">
    <source>
        <dbReference type="EMBL" id="KAK0545641.1"/>
    </source>
</evidence>
<dbReference type="PANTHER" id="PTHR47219">
    <property type="entry name" value="RAB GTPASE-ACTIVATING PROTEIN 1-LIKE"/>
    <property type="match status" value="1"/>
</dbReference>
<dbReference type="Pfam" id="PF00566">
    <property type="entry name" value="RabGAP-TBC"/>
    <property type="match status" value="1"/>
</dbReference>
<feature type="compositionally biased region" description="Polar residues" evidence="1">
    <location>
        <begin position="123"/>
        <end position="139"/>
    </location>
</feature>
<dbReference type="Gene3D" id="1.10.8.270">
    <property type="entry name" value="putative rabgap domain of human tbc1 domain family member 14 like domains"/>
    <property type="match status" value="1"/>
</dbReference>
<name>A0AAN6JRK3_9BASI</name>
<dbReference type="InterPro" id="IPR000195">
    <property type="entry name" value="Rab-GAP-TBC_dom"/>
</dbReference>
<dbReference type="GO" id="GO:0031267">
    <property type="term" value="F:small GTPase binding"/>
    <property type="evidence" value="ECO:0007669"/>
    <property type="project" value="TreeGrafter"/>
</dbReference>
<dbReference type="InterPro" id="IPR035969">
    <property type="entry name" value="Rab-GAP_TBC_sf"/>
</dbReference>
<evidence type="ECO:0000259" key="2">
    <source>
        <dbReference type="PROSITE" id="PS50086"/>
    </source>
</evidence>
<dbReference type="InterPro" id="IPR050302">
    <property type="entry name" value="Rab_GAP_TBC_domain"/>
</dbReference>
<dbReference type="SMART" id="SM00164">
    <property type="entry name" value="TBC"/>
    <property type="match status" value="1"/>
</dbReference>
<feature type="domain" description="Rab-GAP TBC" evidence="2">
    <location>
        <begin position="362"/>
        <end position="568"/>
    </location>
</feature>
<reference evidence="3" key="1">
    <citation type="journal article" date="2023" name="PhytoFront">
        <title>Draft Genome Resources of Seven Strains of Tilletia horrida, Causal Agent of Kernel Smut of Rice.</title>
        <authorList>
            <person name="Khanal S."/>
            <person name="Antony Babu S."/>
            <person name="Zhou X.G."/>
        </authorList>
    </citation>
    <scope>NUCLEOTIDE SEQUENCE</scope>
    <source>
        <strain evidence="3">TX6</strain>
    </source>
</reference>
<comment type="caution">
    <text evidence="3">The sequence shown here is derived from an EMBL/GenBank/DDBJ whole genome shotgun (WGS) entry which is preliminary data.</text>
</comment>
<organism evidence="3 4">
    <name type="scientific">Tilletia horrida</name>
    <dbReference type="NCBI Taxonomy" id="155126"/>
    <lineage>
        <taxon>Eukaryota</taxon>
        <taxon>Fungi</taxon>
        <taxon>Dikarya</taxon>
        <taxon>Basidiomycota</taxon>
        <taxon>Ustilaginomycotina</taxon>
        <taxon>Exobasidiomycetes</taxon>
        <taxon>Tilletiales</taxon>
        <taxon>Tilletiaceae</taxon>
        <taxon>Tilletia</taxon>
    </lineage>
</organism>
<dbReference type="Proteomes" id="UP001176517">
    <property type="component" value="Unassembled WGS sequence"/>
</dbReference>
<feature type="region of interest" description="Disordered" evidence="1">
    <location>
        <begin position="603"/>
        <end position="671"/>
    </location>
</feature>
<gene>
    <name evidence="3" type="ORF">OC846_005578</name>
</gene>
<accession>A0AAN6JRK3</accession>
<dbReference type="GO" id="GO:0005096">
    <property type="term" value="F:GTPase activator activity"/>
    <property type="evidence" value="ECO:0007669"/>
    <property type="project" value="TreeGrafter"/>
</dbReference>
<keyword evidence="4" id="KW-1185">Reference proteome</keyword>
<feature type="compositionally biased region" description="Low complexity" evidence="1">
    <location>
        <begin position="209"/>
        <end position="225"/>
    </location>
</feature>
<dbReference type="PANTHER" id="PTHR47219:SF9">
    <property type="entry name" value="GTPASE ACTIVATING PROTEIN AND CENTROSOME-ASSOCIATED, ISOFORM B"/>
    <property type="match status" value="1"/>
</dbReference>
<feature type="compositionally biased region" description="Basic residues" evidence="1">
    <location>
        <begin position="644"/>
        <end position="660"/>
    </location>
</feature>
<feature type="region of interest" description="Disordered" evidence="1">
    <location>
        <begin position="77"/>
        <end position="111"/>
    </location>
</feature>
<dbReference type="Gene3D" id="1.10.472.80">
    <property type="entry name" value="Ypt/Rab-GAP domain of gyp1p, domain 3"/>
    <property type="match status" value="1"/>
</dbReference>
<dbReference type="PROSITE" id="PS50086">
    <property type="entry name" value="TBC_RABGAP"/>
    <property type="match status" value="1"/>
</dbReference>
<dbReference type="FunFam" id="1.10.8.270:FF:000023">
    <property type="entry name" value="TBC domain-containing protein C1778.09"/>
    <property type="match status" value="1"/>
</dbReference>
<sequence>MMLAAPTAAAAAATAVAAAGGKWVGTAHDNPSESWTAPEDIDGALVRRTYAYFDSHGVPGDGIEDGIEYTRERTHPLPFRWNDDRRSSSRASNHPSHPRKLSTAPPLPSLDLLPQAQNVITIGQEPPSSAHSHNTSESDYLSVGNGLDTPEETLVSPSFPPPTVAAASGQQHRSPSPPDLNVVPATPILGSTPYSSRSPAPPSGSQSEPASPQIPSSPTSASSIAGRAAQKQRAFDLAPSPDDSAELDPVEQRLEQRLRNTDRYGFFSNSLSTSSHAKAVVLPSTESDVPDPVRTALKRREHEADLREREKIRIDKWSRMLTVAEHDSGGNGLVYVFKDRGGISGVAGTGKSKKLRRRCYKGIPDRWRSVAWLALLERRASATVLPSSGGKSSKRPRPPSFKQLVERYERALHEPSPYDVQIDLDVPRTMSGHLLFHTRYGHGQRALFHVLHAFSLHCPTCGYCQGMGPIAASLLVYLEPSRAYIAMVRLHDAHRLHDIFSPGFPGLVENFHVQEQLIKWLLPSLHAMLEEHGIDSSSFATKWYITLFANSVPFETQLRMWDVILLDGQDALVGIALGVLWGIQNRLKVAGEEVTFDTEPYYESPAASELNGETAGRGSGLGNGLVERLAPPPADNETEFSASNRRRDRRQRRKERRNRKNVGEAAPAANAVVSAPPSVATKMLRKQPSALSERSFRGRRINAVRKGSATSGLSLPIVNGNGNKVTNGGGGAAAQAGSTMMPSFEAVLGALTSYVIPASDGALMGWVSDLMARPDVRAKMRAAREEWAGIVKEREDRQAARLAAATTTAK</sequence>
<feature type="region of interest" description="Disordered" evidence="1">
    <location>
        <begin position="123"/>
        <end position="248"/>
    </location>
</feature>